<dbReference type="EMBL" id="FTOM01000004">
    <property type="protein sequence ID" value="SIS78489.1"/>
    <property type="molecule type" value="Genomic_DNA"/>
</dbReference>
<evidence type="ECO:0000313" key="3">
    <source>
        <dbReference type="Proteomes" id="UP000186098"/>
    </source>
</evidence>
<sequence length="108" mass="11378">MDTILWLVLATALTVLGDFLIKQASETAAGMRSGTFVLGGLCYGLPAVAWFHLMRAHSLAMVAVLYSSTALAVLAPLGVSVFNEDLAWRDALGIALALAAVLEMQRSA</sequence>
<feature type="transmembrane region" description="Helical" evidence="1">
    <location>
        <begin position="60"/>
        <end position="80"/>
    </location>
</feature>
<keyword evidence="1" id="KW-0472">Membrane</keyword>
<proteinExistence type="predicted"/>
<reference evidence="3" key="1">
    <citation type="submission" date="2017-01" db="EMBL/GenBank/DDBJ databases">
        <authorList>
            <person name="Varghese N."/>
            <person name="Submissions S."/>
        </authorList>
    </citation>
    <scope>NUCLEOTIDE SEQUENCE [LARGE SCALE GENOMIC DNA]</scope>
    <source>
        <strain evidence="3">DSM 18714</strain>
    </source>
</reference>
<dbReference type="SUPFAM" id="SSF103481">
    <property type="entry name" value="Multidrug resistance efflux transporter EmrE"/>
    <property type="match status" value="1"/>
</dbReference>
<dbReference type="InterPro" id="IPR037185">
    <property type="entry name" value="EmrE-like"/>
</dbReference>
<dbReference type="Proteomes" id="UP000186098">
    <property type="component" value="Unassembled WGS sequence"/>
</dbReference>
<dbReference type="AlphaFoldDB" id="A0A1N7LXJ2"/>
<dbReference type="Gene3D" id="1.10.3730.20">
    <property type="match status" value="1"/>
</dbReference>
<protein>
    <recommendedName>
        <fullName evidence="4">EamA-like transporter family protein</fullName>
    </recommendedName>
</protein>
<evidence type="ECO:0008006" key="4">
    <source>
        <dbReference type="Google" id="ProtNLM"/>
    </source>
</evidence>
<accession>A0A1N7LXJ2</accession>
<evidence type="ECO:0000313" key="2">
    <source>
        <dbReference type="EMBL" id="SIS78489.1"/>
    </source>
</evidence>
<organism evidence="2 3">
    <name type="scientific">Phaeovulum vinaykumarii</name>
    <dbReference type="NCBI Taxonomy" id="407234"/>
    <lineage>
        <taxon>Bacteria</taxon>
        <taxon>Pseudomonadati</taxon>
        <taxon>Pseudomonadota</taxon>
        <taxon>Alphaproteobacteria</taxon>
        <taxon>Rhodobacterales</taxon>
        <taxon>Paracoccaceae</taxon>
        <taxon>Phaeovulum</taxon>
    </lineage>
</organism>
<keyword evidence="3" id="KW-1185">Reference proteome</keyword>
<keyword evidence="1" id="KW-1133">Transmembrane helix</keyword>
<gene>
    <name evidence="2" type="ORF">SAMN05421795_104231</name>
</gene>
<evidence type="ECO:0000256" key="1">
    <source>
        <dbReference type="SAM" id="Phobius"/>
    </source>
</evidence>
<feature type="transmembrane region" description="Helical" evidence="1">
    <location>
        <begin position="33"/>
        <end position="53"/>
    </location>
</feature>
<name>A0A1N7LXJ2_9RHOB</name>
<dbReference type="RefSeq" id="WP_076365883.1">
    <property type="nucleotide sequence ID" value="NZ_FTOM01000004.1"/>
</dbReference>
<dbReference type="OrthoDB" id="7777654at2"/>
<keyword evidence="1" id="KW-0812">Transmembrane</keyword>